<dbReference type="GO" id="GO:0005737">
    <property type="term" value="C:cytoplasm"/>
    <property type="evidence" value="ECO:0007669"/>
    <property type="project" value="TreeGrafter"/>
</dbReference>
<protein>
    <recommendedName>
        <fullName evidence="3">Histidine phosphatase family protein</fullName>
    </recommendedName>
</protein>
<dbReference type="InterPro" id="IPR029033">
    <property type="entry name" value="His_PPase_superfam"/>
</dbReference>
<proteinExistence type="predicted"/>
<organism evidence="1 2">
    <name type="scientific">Candidatus Kaiserbacteria bacterium CG10_big_fil_rev_8_21_14_0_10_47_16</name>
    <dbReference type="NCBI Taxonomy" id="1974608"/>
    <lineage>
        <taxon>Bacteria</taxon>
        <taxon>Candidatus Kaiseribacteriota</taxon>
    </lineage>
</organism>
<dbReference type="SMART" id="SM00855">
    <property type="entry name" value="PGAM"/>
    <property type="match status" value="1"/>
</dbReference>
<reference evidence="2" key="1">
    <citation type="submission" date="2017-09" db="EMBL/GenBank/DDBJ databases">
        <title>Depth-based differentiation of microbial function through sediment-hosted aquifers and enrichment of novel symbionts in the deep terrestrial subsurface.</title>
        <authorList>
            <person name="Probst A.J."/>
            <person name="Ladd B."/>
            <person name="Jarett J.K."/>
            <person name="Geller-Mcgrath D.E."/>
            <person name="Sieber C.M.K."/>
            <person name="Emerson J.B."/>
            <person name="Anantharaman K."/>
            <person name="Thomas B.C."/>
            <person name="Malmstrom R."/>
            <person name="Stieglmeier M."/>
            <person name="Klingl A."/>
            <person name="Woyke T."/>
            <person name="Ryan C.M."/>
            <person name="Banfield J.F."/>
        </authorList>
    </citation>
    <scope>NUCLEOTIDE SEQUENCE [LARGE SCALE GENOMIC DNA]</scope>
</reference>
<dbReference type="PANTHER" id="PTHR48100:SF1">
    <property type="entry name" value="HISTIDINE PHOSPHATASE FAMILY PROTEIN-RELATED"/>
    <property type="match status" value="1"/>
</dbReference>
<comment type="caution">
    <text evidence="1">The sequence shown here is derived from an EMBL/GenBank/DDBJ whole genome shotgun (WGS) entry which is preliminary data.</text>
</comment>
<dbReference type="GO" id="GO:0016791">
    <property type="term" value="F:phosphatase activity"/>
    <property type="evidence" value="ECO:0007669"/>
    <property type="project" value="TreeGrafter"/>
</dbReference>
<dbReference type="PANTHER" id="PTHR48100">
    <property type="entry name" value="BROAD-SPECIFICITY PHOSPHATASE YOR283W-RELATED"/>
    <property type="match status" value="1"/>
</dbReference>
<dbReference type="EMBL" id="PFBI01000002">
    <property type="protein sequence ID" value="PIR84884.1"/>
    <property type="molecule type" value="Genomic_DNA"/>
</dbReference>
<dbReference type="SUPFAM" id="SSF53254">
    <property type="entry name" value="Phosphoglycerate mutase-like"/>
    <property type="match status" value="1"/>
</dbReference>
<evidence type="ECO:0000313" key="1">
    <source>
        <dbReference type="EMBL" id="PIR84884.1"/>
    </source>
</evidence>
<dbReference type="InterPro" id="IPR013078">
    <property type="entry name" value="His_Pase_superF_clade-1"/>
</dbReference>
<sequence length="220" mass="25299">MYIHFIRHGETEYNRKHLHQGLDVPLSLKGRQQIQKTAEKLAGFQPPITKLITSDLARTVESAEIIGRALELTLEPNVLFREVQRPTFLYNKHHFGLGSIQASIPMLTHLHNPHWHYSDEENLSDLQDRVIEAVAYLKEVGKEHEHVAVVSHAFILNIFIKYMCSSPEHRVVRIPDYIATLLGAKKLHNASITTLMFNEDENPNTCDWILTAYNDHDHLA</sequence>
<gene>
    <name evidence="1" type="ORF">COU16_00275</name>
</gene>
<dbReference type="Pfam" id="PF00300">
    <property type="entry name" value="His_Phos_1"/>
    <property type="match status" value="1"/>
</dbReference>
<dbReference type="Gene3D" id="3.40.50.1240">
    <property type="entry name" value="Phosphoglycerate mutase-like"/>
    <property type="match status" value="1"/>
</dbReference>
<evidence type="ECO:0008006" key="3">
    <source>
        <dbReference type="Google" id="ProtNLM"/>
    </source>
</evidence>
<dbReference type="InterPro" id="IPR050275">
    <property type="entry name" value="PGM_Phosphatase"/>
</dbReference>
<dbReference type="CDD" id="cd07067">
    <property type="entry name" value="HP_PGM_like"/>
    <property type="match status" value="1"/>
</dbReference>
<accession>A0A2H0UEN4</accession>
<evidence type="ECO:0000313" key="2">
    <source>
        <dbReference type="Proteomes" id="UP000229344"/>
    </source>
</evidence>
<name>A0A2H0UEN4_9BACT</name>
<dbReference type="AlphaFoldDB" id="A0A2H0UEN4"/>
<dbReference type="Proteomes" id="UP000229344">
    <property type="component" value="Unassembled WGS sequence"/>
</dbReference>